<proteinExistence type="predicted"/>
<name>A0ABX3IIL7_9BACT</name>
<organism evidence="2 3">
    <name type="scientific">Thermosipho affectus</name>
    <dbReference type="NCBI Taxonomy" id="660294"/>
    <lineage>
        <taxon>Bacteria</taxon>
        <taxon>Thermotogati</taxon>
        <taxon>Thermotogota</taxon>
        <taxon>Thermotogae</taxon>
        <taxon>Thermotogales</taxon>
        <taxon>Fervidobacteriaceae</taxon>
        <taxon>Thermosipho</taxon>
    </lineage>
</organism>
<evidence type="ECO:0000256" key="1">
    <source>
        <dbReference type="SAM" id="Phobius"/>
    </source>
</evidence>
<feature type="transmembrane region" description="Helical" evidence="1">
    <location>
        <begin position="6"/>
        <end position="24"/>
    </location>
</feature>
<accession>A0ABX3IIL7</accession>
<keyword evidence="1" id="KW-0472">Membrane</keyword>
<dbReference type="Proteomes" id="UP000242616">
    <property type="component" value="Unassembled WGS sequence"/>
</dbReference>
<evidence type="ECO:0000313" key="3">
    <source>
        <dbReference type="Proteomes" id="UP000242616"/>
    </source>
</evidence>
<protein>
    <submittedName>
        <fullName evidence="2">Uncharacterized protein</fullName>
    </submittedName>
</protein>
<evidence type="ECO:0000313" key="2">
    <source>
        <dbReference type="EMBL" id="ONN27041.1"/>
    </source>
</evidence>
<keyword evidence="1" id="KW-1133">Transmembrane helix</keyword>
<gene>
    <name evidence="2" type="ORF">XJ44_04415</name>
</gene>
<comment type="caution">
    <text evidence="2">The sequence shown here is derived from an EMBL/GenBank/DDBJ whole genome shotgun (WGS) entry which is preliminary data.</text>
</comment>
<sequence length="152" mass="17813">MSFSEVIISLLISIYVIYACYLILDSTIEWYIFLKTDYIKSLETFYVVNYIRHDFYTRGISGVNFENEKCISFTEKLKNGDVKLVKYKVLDTKDGMFLKREVQGLGNYLGPFKTTLSFKNAATIVYIQTYRGRFVLPKEPLEFKIKKILVSF</sequence>
<dbReference type="EMBL" id="LBFC01000018">
    <property type="protein sequence ID" value="ONN27041.1"/>
    <property type="molecule type" value="Genomic_DNA"/>
</dbReference>
<keyword evidence="3" id="KW-1185">Reference proteome</keyword>
<keyword evidence="1" id="KW-0812">Transmembrane</keyword>
<reference evidence="2 3" key="1">
    <citation type="submission" date="2015-06" db="EMBL/GenBank/DDBJ databases">
        <title>Genome sequencing of Thermotogales isolates from hydrothermal vents.</title>
        <authorList>
            <person name="Haverkamp T.H."/>
            <person name="Kublanov I.V."/>
            <person name="Nesbo C.L."/>
        </authorList>
    </citation>
    <scope>NUCLEOTIDE SEQUENCE [LARGE SCALE GENOMIC DNA]</scope>
    <source>
        <strain evidence="3">ik275mar</strain>
    </source>
</reference>